<proteinExistence type="inferred from homology"/>
<evidence type="ECO:0000256" key="1">
    <source>
        <dbReference type="ARBA" id="ARBA00010476"/>
    </source>
</evidence>
<dbReference type="EMBL" id="LK934636">
    <property type="protein sequence ID" value="CDU17602.1"/>
    <property type="molecule type" value="Genomic_DNA"/>
</dbReference>
<dbReference type="Pfam" id="PF00226">
    <property type="entry name" value="DnaJ"/>
    <property type="match status" value="1"/>
</dbReference>
<dbReference type="KEGG" id="pyo:PY17X_0824300"/>
<evidence type="ECO:0000313" key="5">
    <source>
        <dbReference type="EMBL" id="VTZ77482.1"/>
    </source>
</evidence>
<dbReference type="Pfam" id="PF07743">
    <property type="entry name" value="HSCB_C"/>
    <property type="match status" value="1"/>
</dbReference>
<dbReference type="EMBL" id="LM993662">
    <property type="protein sequence ID" value="VTZ77482.1"/>
    <property type="molecule type" value="Genomic_DNA"/>
</dbReference>
<dbReference type="SUPFAM" id="SSF46565">
    <property type="entry name" value="Chaperone J-domain"/>
    <property type="match status" value="1"/>
</dbReference>
<dbReference type="InterPro" id="IPR001623">
    <property type="entry name" value="DnaJ_domain"/>
</dbReference>
<dbReference type="CDD" id="cd06257">
    <property type="entry name" value="DnaJ"/>
    <property type="match status" value="1"/>
</dbReference>
<dbReference type="Proteomes" id="UP000072874">
    <property type="component" value="Chromosome 8"/>
</dbReference>
<organism evidence="5 6">
    <name type="scientific">Plasmodium yoelii</name>
    <dbReference type="NCBI Taxonomy" id="5861"/>
    <lineage>
        <taxon>Eukaryota</taxon>
        <taxon>Sar</taxon>
        <taxon>Alveolata</taxon>
        <taxon>Apicomplexa</taxon>
        <taxon>Aconoidasida</taxon>
        <taxon>Haemosporida</taxon>
        <taxon>Plasmodiidae</taxon>
        <taxon>Plasmodium</taxon>
        <taxon>Plasmodium (Vinckeia)</taxon>
    </lineage>
</organism>
<reference evidence="6 7" key="1">
    <citation type="journal article" date="2014" name="BMC Biol.">
        <title>A comprehensive evaluation of rodent malaria parasite genomes and gene expression.</title>
        <authorList>
            <person name="Otto T.D."/>
            <person name="Bohme U."/>
            <person name="Jackson A.P."/>
            <person name="Hunt M."/>
            <person name="Franke-Fayard B."/>
            <person name="Hoeijmakers W.A."/>
            <person name="Religa A.A."/>
            <person name="Robertson L."/>
            <person name="Sanders M."/>
            <person name="Ogun S.A."/>
            <person name="Cunningham D."/>
            <person name="Erhart A."/>
            <person name="Billker O."/>
            <person name="Khan S.M."/>
            <person name="Stunnenberg H.G."/>
            <person name="Langhorne J."/>
            <person name="Holder A.A."/>
            <person name="Waters A.P."/>
            <person name="Newbold C.I."/>
            <person name="Pain A."/>
            <person name="Berriman M."/>
            <person name="Janse C.J."/>
        </authorList>
    </citation>
    <scope>NUCLEOTIDE SEQUENCE [LARGE SCALE GENOMIC DNA]</scope>
    <source>
        <strain evidence="5 6">17X</strain>
        <strain evidence="4 7">YM</strain>
    </source>
</reference>
<dbReference type="SMART" id="SM00271">
    <property type="entry name" value="DnaJ"/>
    <property type="match status" value="1"/>
</dbReference>
<keyword evidence="2" id="KW-0143">Chaperone</keyword>
<dbReference type="VEuPathDB" id="PlasmoDB:PYYM_0824000"/>
<name>A0A078K9H4_PLAYE</name>
<dbReference type="GO" id="GO:0005739">
    <property type="term" value="C:mitochondrion"/>
    <property type="evidence" value="ECO:0007669"/>
    <property type="project" value="TreeGrafter"/>
</dbReference>
<dbReference type="NCBIfam" id="TIGR00714">
    <property type="entry name" value="hscB"/>
    <property type="match status" value="1"/>
</dbReference>
<dbReference type="PANTHER" id="PTHR14021:SF15">
    <property type="entry name" value="IRON-SULFUR CLUSTER CO-CHAPERONE PROTEIN HSCB"/>
    <property type="match status" value="1"/>
</dbReference>
<dbReference type="GO" id="GO:0001671">
    <property type="term" value="F:ATPase activator activity"/>
    <property type="evidence" value="ECO:0007669"/>
    <property type="project" value="InterPro"/>
</dbReference>
<evidence type="ECO:0000256" key="2">
    <source>
        <dbReference type="ARBA" id="ARBA00023186"/>
    </source>
</evidence>
<dbReference type="Proteomes" id="UP000072904">
    <property type="component" value="Chromosome 8"/>
</dbReference>
<feature type="domain" description="J" evidence="3">
    <location>
        <begin position="90"/>
        <end position="160"/>
    </location>
</feature>
<dbReference type="SUPFAM" id="SSF47144">
    <property type="entry name" value="HSC20 (HSCB), C-terminal oligomerisation domain"/>
    <property type="match status" value="1"/>
</dbReference>
<dbReference type="InterPro" id="IPR004640">
    <property type="entry name" value="HscB"/>
</dbReference>
<dbReference type="GeneID" id="3791024"/>
<sequence>MNKIKYAFPLLWKHNIIGNTIKINPMSSKIIDRVFINSNKTNILNFSNRTKIKKVKCYSCNCDINIETLVPLCCQSCKALISVDVFKIFNFFELFDIEPTYDIDKNILKKKFNDIQKIYHPDRNSQNPEMEKVNEVSSYINNAYKTLLNDIDRAIYIMDKKYNYKIHEEENLEDEQFLFEIVEINEEINNPDANIVELAKKYKDKYQDHVEKIKLYFKQKDFDNVINALKRLKFINRILDRLQNI</sequence>
<reference evidence="4" key="3">
    <citation type="submission" date="2014-05" db="EMBL/GenBank/DDBJ databases">
        <authorList>
            <person name="Aslett A.Martin."/>
            <person name="De Silva Nishadi"/>
        </authorList>
    </citation>
    <scope>NUCLEOTIDE SEQUENCE</scope>
    <source>
        <strain evidence="4">YM</strain>
    </source>
</reference>
<dbReference type="GO" id="GO:0051259">
    <property type="term" value="P:protein complex oligomerization"/>
    <property type="evidence" value="ECO:0007669"/>
    <property type="project" value="InterPro"/>
</dbReference>
<evidence type="ECO:0000313" key="4">
    <source>
        <dbReference type="EMBL" id="CDU17602.1"/>
    </source>
</evidence>
<dbReference type="InterPro" id="IPR036869">
    <property type="entry name" value="J_dom_sf"/>
</dbReference>
<evidence type="ECO:0000259" key="3">
    <source>
        <dbReference type="PROSITE" id="PS50076"/>
    </source>
</evidence>
<dbReference type="Gene3D" id="1.20.1280.20">
    <property type="entry name" value="HscB, C-terminal domain"/>
    <property type="match status" value="1"/>
</dbReference>
<dbReference type="OrthoDB" id="448954at2759"/>
<dbReference type="GO" id="GO:0044571">
    <property type="term" value="P:[2Fe-2S] cluster assembly"/>
    <property type="evidence" value="ECO:0007669"/>
    <property type="project" value="InterPro"/>
</dbReference>
<dbReference type="Gene3D" id="1.10.287.110">
    <property type="entry name" value="DnaJ domain"/>
    <property type="match status" value="1"/>
</dbReference>
<dbReference type="GO" id="GO:0051087">
    <property type="term" value="F:protein-folding chaperone binding"/>
    <property type="evidence" value="ECO:0007669"/>
    <property type="project" value="InterPro"/>
</dbReference>
<dbReference type="InterPro" id="IPR009073">
    <property type="entry name" value="HscB_oligo_C"/>
</dbReference>
<dbReference type="InterPro" id="IPR036386">
    <property type="entry name" value="HscB_C_sf"/>
</dbReference>
<evidence type="ECO:0000313" key="7">
    <source>
        <dbReference type="Proteomes" id="UP000072904"/>
    </source>
</evidence>
<dbReference type="OMA" id="LLCEMRF"/>
<dbReference type="RefSeq" id="XP_022811975.1">
    <property type="nucleotide sequence ID" value="XM_022955737.1"/>
</dbReference>
<dbReference type="VEuPathDB" id="PlasmoDB:PY17X_0824300"/>
<dbReference type="VEuPathDB" id="PlasmoDB:PY05250"/>
<accession>A0A078K9H4</accession>
<reference evidence="5" key="2">
    <citation type="submission" date="2014-05" db="EMBL/GenBank/DDBJ databases">
        <authorList>
            <person name="Aslett M.A."/>
            <person name="De Silva N."/>
        </authorList>
    </citation>
    <scope>NUCLEOTIDE SEQUENCE</scope>
    <source>
        <strain evidence="5">17X</strain>
    </source>
</reference>
<dbReference type="PROSITE" id="PS50076">
    <property type="entry name" value="DNAJ_2"/>
    <property type="match status" value="1"/>
</dbReference>
<gene>
    <name evidence="5" type="ORF">PY17X_0824300</name>
    <name evidence="4" type="ORF">PYYM_0824000</name>
</gene>
<comment type="similarity">
    <text evidence="1">Belongs to the HscB family.</text>
</comment>
<dbReference type="VEuPathDB" id="PlasmoDB:Py17XNL_000801803"/>
<reference evidence="5" key="4">
    <citation type="submission" date="2019-05" db="EMBL/GenBank/DDBJ databases">
        <authorList>
            <consortium name="Pathogen Informatics"/>
        </authorList>
    </citation>
    <scope>NUCLEOTIDE SEQUENCE</scope>
    <source>
        <strain evidence="5">17X</strain>
    </source>
</reference>
<dbReference type="AlphaFoldDB" id="A0A078K9H4"/>
<evidence type="ECO:0000313" key="6">
    <source>
        <dbReference type="Proteomes" id="UP000072874"/>
    </source>
</evidence>
<dbReference type="PANTHER" id="PTHR14021">
    <property type="entry name" value="IRON-SULFUR CLUSTER CO-CHAPERONE PROTEIN HSCB"/>
    <property type="match status" value="1"/>
</dbReference>
<protein>
    <submittedName>
        <fullName evidence="4">Chaperone protein, putative</fullName>
    </submittedName>
    <submittedName>
        <fullName evidence="5">Chaperone, putative</fullName>
    </submittedName>
</protein>